<feature type="transmembrane region" description="Helical" evidence="8">
    <location>
        <begin position="196"/>
        <end position="224"/>
    </location>
</feature>
<gene>
    <name evidence="9" type="ORF">IAA69_01605</name>
</gene>
<accession>A0A9D0ZZ41</accession>
<dbReference type="Pfam" id="PF01925">
    <property type="entry name" value="TauE"/>
    <property type="match status" value="1"/>
</dbReference>
<feature type="transmembrane region" description="Helical" evidence="8">
    <location>
        <begin position="105"/>
        <end position="122"/>
    </location>
</feature>
<evidence type="ECO:0000256" key="3">
    <source>
        <dbReference type="ARBA" id="ARBA00022448"/>
    </source>
</evidence>
<evidence type="ECO:0000256" key="5">
    <source>
        <dbReference type="ARBA" id="ARBA00022692"/>
    </source>
</evidence>
<comment type="similarity">
    <text evidence="2 8">Belongs to the 4-toluene sulfonate uptake permease (TSUP) (TC 2.A.102) family.</text>
</comment>
<feature type="transmembrane region" description="Helical" evidence="8">
    <location>
        <begin position="236"/>
        <end position="257"/>
    </location>
</feature>
<feature type="transmembrane region" description="Helical" evidence="8">
    <location>
        <begin position="165"/>
        <end position="184"/>
    </location>
</feature>
<reference evidence="9" key="1">
    <citation type="submission" date="2020-10" db="EMBL/GenBank/DDBJ databases">
        <authorList>
            <person name="Gilroy R."/>
        </authorList>
    </citation>
    <scope>NUCLEOTIDE SEQUENCE</scope>
    <source>
        <strain evidence="9">ChiGjej1B1-2707</strain>
    </source>
</reference>
<organism evidence="9 10">
    <name type="scientific">Candidatus Aveggerthella stercoripullorum</name>
    <dbReference type="NCBI Taxonomy" id="2840688"/>
    <lineage>
        <taxon>Bacteria</taxon>
        <taxon>Bacillati</taxon>
        <taxon>Actinomycetota</taxon>
        <taxon>Coriobacteriia</taxon>
        <taxon>Eggerthellales</taxon>
        <taxon>Eggerthellaceae</taxon>
        <taxon>Eggerthellaceae incertae sedis</taxon>
        <taxon>Candidatus Aveggerthella</taxon>
    </lineage>
</organism>
<dbReference type="PANTHER" id="PTHR30269">
    <property type="entry name" value="TRANSMEMBRANE PROTEIN YFCA"/>
    <property type="match status" value="1"/>
</dbReference>
<evidence type="ECO:0000313" key="10">
    <source>
        <dbReference type="Proteomes" id="UP000824261"/>
    </source>
</evidence>
<keyword evidence="6 8" id="KW-1133">Transmembrane helix</keyword>
<keyword evidence="4 8" id="KW-1003">Cell membrane</keyword>
<dbReference type="AlphaFoldDB" id="A0A9D0ZZ41"/>
<feature type="transmembrane region" description="Helical" evidence="8">
    <location>
        <begin position="142"/>
        <end position="159"/>
    </location>
</feature>
<proteinExistence type="inferred from homology"/>
<reference evidence="9" key="2">
    <citation type="journal article" date="2021" name="PeerJ">
        <title>Extensive microbial diversity within the chicken gut microbiome revealed by metagenomics and culture.</title>
        <authorList>
            <person name="Gilroy R."/>
            <person name="Ravi A."/>
            <person name="Getino M."/>
            <person name="Pursley I."/>
            <person name="Horton D.L."/>
            <person name="Alikhan N.F."/>
            <person name="Baker D."/>
            <person name="Gharbi K."/>
            <person name="Hall N."/>
            <person name="Watson M."/>
            <person name="Adriaenssens E.M."/>
            <person name="Foster-Nyarko E."/>
            <person name="Jarju S."/>
            <person name="Secka A."/>
            <person name="Antonio M."/>
            <person name="Oren A."/>
            <person name="Chaudhuri R.R."/>
            <person name="La Ragione R."/>
            <person name="Hildebrand F."/>
            <person name="Pallen M.J."/>
        </authorList>
    </citation>
    <scope>NUCLEOTIDE SEQUENCE</scope>
    <source>
        <strain evidence="9">ChiGjej1B1-2707</strain>
    </source>
</reference>
<dbReference type="InterPro" id="IPR002781">
    <property type="entry name" value="TM_pro_TauE-like"/>
</dbReference>
<comment type="subcellular location">
    <subcellularLocation>
        <location evidence="1 8">Cell membrane</location>
        <topology evidence="1 8">Multi-pass membrane protein</topology>
    </subcellularLocation>
</comment>
<dbReference type="GO" id="GO:0005886">
    <property type="term" value="C:plasma membrane"/>
    <property type="evidence" value="ECO:0007669"/>
    <property type="project" value="UniProtKB-SubCell"/>
</dbReference>
<feature type="transmembrane region" description="Helical" evidence="8">
    <location>
        <begin position="78"/>
        <end position="99"/>
    </location>
</feature>
<keyword evidence="3" id="KW-0813">Transport</keyword>
<evidence type="ECO:0000256" key="7">
    <source>
        <dbReference type="ARBA" id="ARBA00023136"/>
    </source>
</evidence>
<evidence type="ECO:0000256" key="4">
    <source>
        <dbReference type="ARBA" id="ARBA00022475"/>
    </source>
</evidence>
<evidence type="ECO:0000256" key="6">
    <source>
        <dbReference type="ARBA" id="ARBA00022989"/>
    </source>
</evidence>
<name>A0A9D0ZZ41_9ACTN</name>
<evidence type="ECO:0000256" key="8">
    <source>
        <dbReference type="RuleBase" id="RU363041"/>
    </source>
</evidence>
<evidence type="ECO:0000256" key="1">
    <source>
        <dbReference type="ARBA" id="ARBA00004651"/>
    </source>
</evidence>
<comment type="caution">
    <text evidence="9">The sequence shown here is derived from an EMBL/GenBank/DDBJ whole genome shotgun (WGS) entry which is preliminary data.</text>
</comment>
<protein>
    <recommendedName>
        <fullName evidence="8">Probable membrane transporter protein</fullName>
    </recommendedName>
</protein>
<evidence type="ECO:0000256" key="2">
    <source>
        <dbReference type="ARBA" id="ARBA00009142"/>
    </source>
</evidence>
<evidence type="ECO:0000313" key="9">
    <source>
        <dbReference type="EMBL" id="HIR00957.1"/>
    </source>
</evidence>
<keyword evidence="7 8" id="KW-0472">Membrane</keyword>
<dbReference type="InterPro" id="IPR052017">
    <property type="entry name" value="TSUP"/>
</dbReference>
<dbReference type="Proteomes" id="UP000824261">
    <property type="component" value="Unassembled WGS sequence"/>
</dbReference>
<keyword evidence="5 8" id="KW-0812">Transmembrane</keyword>
<dbReference type="EMBL" id="DVGB01000017">
    <property type="protein sequence ID" value="HIR00957.1"/>
    <property type="molecule type" value="Genomic_DNA"/>
</dbReference>
<sequence length="260" mass="26933">MSAFGGVSPFGLAVICALVFLAGYIDAIAGGGGLISLPAYMIAGLPTHAALATNKLGSTMGTTVATIQYARQGFIRPLFALPCIACAIAGSTFGSNLVLLMDDSFLRLFMLLILPATAFYVFRLKGFGAEQRQPLSPRRTVLISCLISLCIGIYDGFYGPGTGTFLLLLLTGAAHLGLGSAAGITKAVNLTTNATALVVFLVNGQVWIGLGFLAGCFSIAGNYLGARTFTKNGGAIARPLIIVVLCVFFAKVVYDLVTGT</sequence>
<dbReference type="PANTHER" id="PTHR30269:SF0">
    <property type="entry name" value="MEMBRANE TRANSPORTER PROTEIN YFCA-RELATED"/>
    <property type="match status" value="1"/>
</dbReference>
<feature type="transmembrane region" description="Helical" evidence="8">
    <location>
        <begin position="37"/>
        <end position="57"/>
    </location>
</feature>